<keyword evidence="4" id="KW-1185">Reference proteome</keyword>
<name>A0A4R5URR1_9BACT</name>
<protein>
    <submittedName>
        <fullName evidence="3">TonB-dependent receptor</fullName>
    </submittedName>
</protein>
<dbReference type="EMBL" id="SMUW01000037">
    <property type="protein sequence ID" value="TDK41774.1"/>
    <property type="molecule type" value="Genomic_DNA"/>
</dbReference>
<keyword evidence="3" id="KW-0675">Receptor</keyword>
<feature type="signal peptide" evidence="1">
    <location>
        <begin position="1"/>
        <end position="19"/>
    </location>
</feature>
<keyword evidence="1" id="KW-0732">Signal</keyword>
<dbReference type="Gene3D" id="2.60.40.1120">
    <property type="entry name" value="Carboxypeptidase-like, regulatory domain"/>
    <property type="match status" value="1"/>
</dbReference>
<evidence type="ECO:0000313" key="4">
    <source>
        <dbReference type="Proteomes" id="UP000295438"/>
    </source>
</evidence>
<evidence type="ECO:0000256" key="1">
    <source>
        <dbReference type="SAM" id="SignalP"/>
    </source>
</evidence>
<evidence type="ECO:0000259" key="2">
    <source>
        <dbReference type="Pfam" id="PF14905"/>
    </source>
</evidence>
<evidence type="ECO:0000313" key="3">
    <source>
        <dbReference type="EMBL" id="TDK41774.1"/>
    </source>
</evidence>
<feature type="chain" id="PRO_5020956215" evidence="1">
    <location>
        <begin position="20"/>
        <end position="928"/>
    </location>
</feature>
<accession>A0A4R5URR1</accession>
<gene>
    <name evidence="3" type="ORF">E1898_17505</name>
</gene>
<dbReference type="InterPro" id="IPR041700">
    <property type="entry name" value="OMP_b-brl_3"/>
</dbReference>
<dbReference type="Pfam" id="PF13715">
    <property type="entry name" value="CarbopepD_reg_2"/>
    <property type="match status" value="1"/>
</dbReference>
<feature type="domain" description="Outer membrane protein beta-barrel" evidence="2">
    <location>
        <begin position="425"/>
        <end position="894"/>
    </location>
</feature>
<organism evidence="3 4">
    <name type="scientific">Algoriphagus formosus</name>
    <dbReference type="NCBI Taxonomy" id="2007308"/>
    <lineage>
        <taxon>Bacteria</taxon>
        <taxon>Pseudomonadati</taxon>
        <taxon>Bacteroidota</taxon>
        <taxon>Cytophagia</taxon>
        <taxon>Cytophagales</taxon>
        <taxon>Cyclobacteriaceae</taxon>
        <taxon>Algoriphagus</taxon>
    </lineage>
</organism>
<dbReference type="InterPro" id="IPR008969">
    <property type="entry name" value="CarboxyPept-like_regulatory"/>
</dbReference>
<dbReference type="Pfam" id="PF14905">
    <property type="entry name" value="OMP_b-brl_3"/>
    <property type="match status" value="1"/>
</dbReference>
<dbReference type="SUPFAM" id="SSF49464">
    <property type="entry name" value="Carboxypeptidase regulatory domain-like"/>
    <property type="match status" value="1"/>
</dbReference>
<dbReference type="AlphaFoldDB" id="A0A4R5URR1"/>
<comment type="caution">
    <text evidence="3">The sequence shown here is derived from an EMBL/GenBank/DDBJ whole genome shotgun (WGS) entry which is preliminary data.</text>
</comment>
<proteinExistence type="predicted"/>
<sequence>MKPKLLTILFLVISSFGMAQNYTLKGKIRDAKNQETIPNATVLLLNVTDSAQVDGIISDLDGNFEIESIKEGDYLLKIQYLGYENYFRTIQLLGDLDLGTISISQEATDLQEVTIEARRATSQNKSDTTMFNADAFKTMRDASAQTLIEKLPGVTSEDGSLQAQGEAIAQILVDGEPFFGTDVRTALQNLPAEVIQSIEIYDQLSEKARLSGFDDGERLKTINIITKPNRRKGQFGRTSAGYGTDDRYLVGASINDFDNDRRITFTGLSNNINVTDFSSDPNAQNNARPQSGIIQTHILGLNYSDKWGEKIKVSGSYVFSSRENFERSTRFREFITSGESDQLYDEVSTETRVNNRHQFDMRFEYDIDEKNRIVFIPRFSARFETENSGFNGETSNGFDPINTVENIRNAENEDYDIFNRIFYSHKFDKPGRTLTFRGRMSENWNKDRANRIARNEYFVPDSRTEIINQQINRDRSGSSWETGISFTEALSERSQLELEYEIGNRLNDSDQLIFDVIDEAIDEPILELDTALSNTFESKFLTQETELGYQYKTEKIRIQTELQYQNARLDNTQGFPQAFELQRTFQSLQPTVRFNYQITDNTNLQFDYDTRVQEPDLRQLQPVVDNTNPLQLYVGNPDLDQSYSNRLRMRFRSNNPETDQSWFLFAQTSFVNKIIANSSFIAEEATEIQPGIVLEPGSQLFSPVNLNGYWDLRSWASYGMPVDFLKSNLNINAGAGITNRPTFVNGENGTNFSRRLSTGLSLSSNISDQIDFNIWTRLSFSRVENSLNPNLNDNFFNQRARINFNWIFWEGFVFRTDINYQANRGLSEGFDQNFTLVNMSLGKKIFGNQRGEISLSVYDLFRQNNNIRRNITDTFIEDVQTNVLQRYFMLTFSYNIRRFAKGTSMEDYQDLMEDGGDRGGDRRRGNWN</sequence>
<reference evidence="3 4" key="1">
    <citation type="submission" date="2019-03" db="EMBL/GenBank/DDBJ databases">
        <title>Algoriphagus aquimaris sp. nov., isolated form marine sediment in Pohang, Korea.</title>
        <authorList>
            <person name="Kim J."/>
            <person name="Yoon S.-H."/>
            <person name="Lee S.-S."/>
        </authorList>
    </citation>
    <scope>NUCLEOTIDE SEQUENCE [LARGE SCALE GENOMIC DNA]</scope>
    <source>
        <strain evidence="3 4">F21</strain>
    </source>
</reference>
<dbReference type="SUPFAM" id="SSF56935">
    <property type="entry name" value="Porins"/>
    <property type="match status" value="1"/>
</dbReference>
<dbReference type="Proteomes" id="UP000295438">
    <property type="component" value="Unassembled WGS sequence"/>
</dbReference>
<dbReference type="RefSeq" id="WP_133391855.1">
    <property type="nucleotide sequence ID" value="NZ_SMUW01000037.1"/>
</dbReference>